<keyword evidence="2" id="KW-1185">Reference proteome</keyword>
<evidence type="ECO:0000313" key="1">
    <source>
        <dbReference type="EMBL" id="KAJ1351414.1"/>
    </source>
</evidence>
<evidence type="ECO:0000313" key="2">
    <source>
        <dbReference type="Proteomes" id="UP001196413"/>
    </source>
</evidence>
<protein>
    <submittedName>
        <fullName evidence="1">Uncharacterized protein</fullName>
    </submittedName>
</protein>
<gene>
    <name evidence="1" type="ORF">KIN20_007410</name>
</gene>
<sequence length="132" mass="15134">MRNPFQNGRNVCTLHDSHALSLRLLFIETLIIDETVHNQSLTRVARVLAFTFACLQSLKEVKCDLLAYTIIPSTFIRITTANSLCRYRAFFMVQFTGSLVKLVATEYIGETGEPLYIRVEKHLRGLHIKDDM</sequence>
<dbReference type="EMBL" id="JAHQIW010001068">
    <property type="protein sequence ID" value="KAJ1351414.1"/>
    <property type="molecule type" value="Genomic_DNA"/>
</dbReference>
<dbReference type="Proteomes" id="UP001196413">
    <property type="component" value="Unassembled WGS sequence"/>
</dbReference>
<organism evidence="1 2">
    <name type="scientific">Parelaphostrongylus tenuis</name>
    <name type="common">Meningeal worm</name>
    <dbReference type="NCBI Taxonomy" id="148309"/>
    <lineage>
        <taxon>Eukaryota</taxon>
        <taxon>Metazoa</taxon>
        <taxon>Ecdysozoa</taxon>
        <taxon>Nematoda</taxon>
        <taxon>Chromadorea</taxon>
        <taxon>Rhabditida</taxon>
        <taxon>Rhabditina</taxon>
        <taxon>Rhabditomorpha</taxon>
        <taxon>Strongyloidea</taxon>
        <taxon>Metastrongylidae</taxon>
        <taxon>Parelaphostrongylus</taxon>
    </lineage>
</organism>
<dbReference type="AlphaFoldDB" id="A0AAD5QJ60"/>
<proteinExistence type="predicted"/>
<reference evidence="1" key="1">
    <citation type="submission" date="2021-06" db="EMBL/GenBank/DDBJ databases">
        <title>Parelaphostrongylus tenuis whole genome reference sequence.</title>
        <authorList>
            <person name="Garwood T.J."/>
            <person name="Larsen P.A."/>
            <person name="Fountain-Jones N.M."/>
            <person name="Garbe J.R."/>
            <person name="Macchietto M.G."/>
            <person name="Kania S.A."/>
            <person name="Gerhold R.W."/>
            <person name="Richards J.E."/>
            <person name="Wolf T.M."/>
        </authorList>
    </citation>
    <scope>NUCLEOTIDE SEQUENCE</scope>
    <source>
        <strain evidence="1">MNPRO001-30</strain>
        <tissue evidence="1">Meninges</tissue>
    </source>
</reference>
<comment type="caution">
    <text evidence="1">The sequence shown here is derived from an EMBL/GenBank/DDBJ whole genome shotgun (WGS) entry which is preliminary data.</text>
</comment>
<name>A0AAD5QJ60_PARTN</name>
<accession>A0AAD5QJ60</accession>